<evidence type="ECO:0000313" key="3">
    <source>
        <dbReference type="EMBL" id="CAD84944.1"/>
    </source>
</evidence>
<dbReference type="InterPro" id="IPR023346">
    <property type="entry name" value="Lysozyme-like_dom_sf"/>
</dbReference>
<dbReference type="STRING" id="228410.NE1033"/>
<feature type="domain" description="Transglycosylase SLT" evidence="2">
    <location>
        <begin position="51"/>
        <end position="339"/>
    </location>
</feature>
<dbReference type="InterPro" id="IPR031304">
    <property type="entry name" value="SLT_2"/>
</dbReference>
<organism evidence="3 4">
    <name type="scientific">Nitrosomonas europaea (strain ATCC 19718 / CIP 103999 / KCTC 2705 / NBRC 14298)</name>
    <dbReference type="NCBI Taxonomy" id="228410"/>
    <lineage>
        <taxon>Bacteria</taxon>
        <taxon>Pseudomonadati</taxon>
        <taxon>Pseudomonadota</taxon>
        <taxon>Betaproteobacteria</taxon>
        <taxon>Nitrosomonadales</taxon>
        <taxon>Nitrosomonadaceae</taxon>
        <taxon>Nitrosomonas</taxon>
    </lineage>
</organism>
<gene>
    <name evidence="3" type="primary">mltB2</name>
    <name evidence="3" type="ordered locus">NE1033</name>
</gene>
<dbReference type="GO" id="GO:0016798">
    <property type="term" value="F:hydrolase activity, acting on glycosyl bonds"/>
    <property type="evidence" value="ECO:0007669"/>
    <property type="project" value="UniProtKB-KW"/>
</dbReference>
<dbReference type="InterPro" id="IPR043426">
    <property type="entry name" value="MltB-like"/>
</dbReference>
<dbReference type="Pfam" id="PF13406">
    <property type="entry name" value="SLT_2"/>
    <property type="match status" value="1"/>
</dbReference>
<accession>Q82VN3</accession>
<dbReference type="EC" id="3.2.1.-" evidence="3"/>
<dbReference type="eggNOG" id="COG2951">
    <property type="taxonomic scope" value="Bacteria"/>
</dbReference>
<proteinExistence type="predicted"/>
<dbReference type="AlphaFoldDB" id="Q82VN3"/>
<dbReference type="GO" id="GO:0008933">
    <property type="term" value="F:peptidoglycan lytic transglycosylase activity"/>
    <property type="evidence" value="ECO:0007669"/>
    <property type="project" value="TreeGrafter"/>
</dbReference>
<dbReference type="Gene3D" id="1.10.8.350">
    <property type="entry name" value="Bacterial muramidase"/>
    <property type="match status" value="1"/>
</dbReference>
<reference evidence="3 4" key="1">
    <citation type="journal article" date="2003" name="J. Bacteriol.">
        <title>Complete genome sequence of the ammonia-oxidizing bacterium and obligate chemolithoautotroph Nitrosomonas europaea.</title>
        <authorList>
            <person name="Chain P."/>
            <person name="Lamerdin J."/>
            <person name="Larimer F."/>
            <person name="Regala W."/>
            <person name="Land M."/>
            <person name="Hauser L."/>
            <person name="Hooper A."/>
            <person name="Klotz M."/>
            <person name="Norton J."/>
            <person name="Sayavedra-Soto L."/>
            <person name="Arciero D."/>
            <person name="Hommes N."/>
            <person name="Whittaker M."/>
            <person name="Arp D."/>
        </authorList>
    </citation>
    <scope>NUCLEOTIDE SEQUENCE [LARGE SCALE GENOMIC DNA]</scope>
    <source>
        <strain evidence="4">ATCC 19718 / CIP 103999 / KCTC 2705 / NBRC 14298</strain>
    </source>
</reference>
<name>Q82VN3_NITEU</name>
<sequence length="352" mass="40036">MFLRPAVTNPIKHNTFGHSRNRLTLFILTSLVTHHTSCMAEQPVSGLRLEIRSFVTDMVSRHGYDAHELEDAFIQTNFRPEILKLISTPASAISWDEYRKRFVNMQRIKGGVDFWNKYAADLERARKIYGVPEEIIVAIIGIETSYGSSTGNYRVMDALTTLAFDFPRRADYFREELENYLLLAREQKFGLLDIKGSYAGAIGVPQFMPGSYRRYAVDFNNDGKIDLSRSAVDAIGSIGNYLKEYGWEAGKPVAIRARAGSQNLQEFLDTDIKPLHSVWKLRQAGITPLDPVADDTLSALLELNSQGKRQLWLGFKNFYVITRYNRSTFYAMSVFELARAIHTARSSYSADR</sequence>
<dbReference type="EMBL" id="AL954747">
    <property type="protein sequence ID" value="CAD84944.1"/>
    <property type="molecule type" value="Genomic_DNA"/>
</dbReference>
<dbReference type="Proteomes" id="UP000001416">
    <property type="component" value="Chromosome"/>
</dbReference>
<dbReference type="InterPro" id="IPR011757">
    <property type="entry name" value="Lytic_transglycosylase_MltB"/>
</dbReference>
<evidence type="ECO:0000313" key="4">
    <source>
        <dbReference type="Proteomes" id="UP000001416"/>
    </source>
</evidence>
<dbReference type="GO" id="GO:0009253">
    <property type="term" value="P:peptidoglycan catabolic process"/>
    <property type="evidence" value="ECO:0007669"/>
    <property type="project" value="TreeGrafter"/>
</dbReference>
<dbReference type="KEGG" id="neu:NE1033"/>
<dbReference type="FunFam" id="1.10.8.350:FF:000001">
    <property type="entry name" value="Lytic murein transglycosylase B"/>
    <property type="match status" value="1"/>
</dbReference>
<protein>
    <submittedName>
        <fullName evidence="3">Putative membrane-bound lytic transglycosylase</fullName>
        <ecNumber evidence="3">3.2.1.-</ecNumber>
    </submittedName>
</protein>
<dbReference type="OrthoDB" id="9772911at2"/>
<keyword evidence="3" id="KW-0378">Hydrolase</keyword>
<dbReference type="HOGENOM" id="CLU_035402_1_1_4"/>
<keyword evidence="4" id="KW-1185">Reference proteome</keyword>
<evidence type="ECO:0000256" key="1">
    <source>
        <dbReference type="PIRSR" id="PIRSR611757-1"/>
    </source>
</evidence>
<keyword evidence="3" id="KW-0326">Glycosidase</keyword>
<dbReference type="Gene3D" id="1.10.530.10">
    <property type="match status" value="1"/>
</dbReference>
<dbReference type="PhylomeDB" id="Q82VN3"/>
<dbReference type="NCBIfam" id="TIGR02282">
    <property type="entry name" value="MltB"/>
    <property type="match status" value="1"/>
</dbReference>
<dbReference type="SUPFAM" id="SSF53955">
    <property type="entry name" value="Lysozyme-like"/>
    <property type="match status" value="1"/>
</dbReference>
<dbReference type="PANTHER" id="PTHR30163:SF9">
    <property type="entry name" value="MEMBRANE-BOUND LYTIC MUREIN TRANSGLYCOSYLASE B"/>
    <property type="match status" value="1"/>
</dbReference>
<dbReference type="CDD" id="cd13399">
    <property type="entry name" value="Slt35-like"/>
    <property type="match status" value="1"/>
</dbReference>
<dbReference type="PANTHER" id="PTHR30163">
    <property type="entry name" value="MEMBRANE-BOUND LYTIC MUREIN TRANSGLYCOSYLASE B"/>
    <property type="match status" value="1"/>
</dbReference>
<evidence type="ECO:0000259" key="2">
    <source>
        <dbReference type="Pfam" id="PF13406"/>
    </source>
</evidence>
<feature type="active site" evidence="1">
    <location>
        <position position="143"/>
    </location>
</feature>